<evidence type="ECO:0000256" key="3">
    <source>
        <dbReference type="ARBA" id="ARBA00022723"/>
    </source>
</evidence>
<comment type="cofactor">
    <cofactor evidence="9">
        <name>Fe-coproporphyrin III</name>
        <dbReference type="ChEBI" id="CHEBI:68438"/>
    </cofactor>
    <text evidence="9">Fe-coproporphyrin III acts as both substrate and redox cofactor.</text>
</comment>
<keyword evidence="12" id="KW-1185">Reference proteome</keyword>
<organism evidence="11 12">
    <name type="scientific">Paramicrobacterium agarici</name>
    <dbReference type="NCBI Taxonomy" id="630514"/>
    <lineage>
        <taxon>Bacteria</taxon>
        <taxon>Bacillati</taxon>
        <taxon>Actinomycetota</taxon>
        <taxon>Actinomycetes</taxon>
        <taxon>Micrococcales</taxon>
        <taxon>Microbacteriaceae</taxon>
        <taxon>Paramicrobacterium</taxon>
    </lineage>
</organism>
<dbReference type="AlphaFoldDB" id="A0A2A9DSZ6"/>
<feature type="active site" evidence="9">
    <location>
        <position position="149"/>
    </location>
</feature>
<dbReference type="GO" id="GO:0016634">
    <property type="term" value="F:oxidoreductase activity, acting on the CH-CH group of donors, oxygen as acceptor"/>
    <property type="evidence" value="ECO:0007669"/>
    <property type="project" value="UniProtKB-UniRule"/>
</dbReference>
<dbReference type="GO" id="GO:0046872">
    <property type="term" value="F:metal ion binding"/>
    <property type="evidence" value="ECO:0007669"/>
    <property type="project" value="UniProtKB-KW"/>
</dbReference>
<dbReference type="PANTHER" id="PTHR36843">
    <property type="entry name" value="HEME-DEPENDENT PEROXIDASE YWFI-RELATED"/>
    <property type="match status" value="1"/>
</dbReference>
<dbReference type="EC" id="1.3.98.5" evidence="8 9"/>
<feature type="binding site" description="axial binding residue" evidence="9">
    <location>
        <position position="172"/>
    </location>
    <ligand>
        <name>Fe-coproporphyrin III</name>
        <dbReference type="ChEBI" id="CHEBI:68438"/>
    </ligand>
    <ligandPart>
        <name>Fe</name>
        <dbReference type="ChEBI" id="CHEBI:18248"/>
    </ligandPart>
</feature>
<comment type="catalytic activity">
    <reaction evidence="9">
        <text>harderoheme III + H2O2 + H(+) = heme b + CO2 + 2 H2O</text>
        <dbReference type="Rhea" id="RHEA:57944"/>
        <dbReference type="ChEBI" id="CHEBI:15377"/>
        <dbReference type="ChEBI" id="CHEBI:15378"/>
        <dbReference type="ChEBI" id="CHEBI:16240"/>
        <dbReference type="ChEBI" id="CHEBI:16526"/>
        <dbReference type="ChEBI" id="CHEBI:60344"/>
        <dbReference type="ChEBI" id="CHEBI:142463"/>
    </reaction>
</comment>
<keyword evidence="4 9" id="KW-0408">Iron</keyword>
<keyword evidence="9" id="KW-0560">Oxidoreductase</keyword>
<dbReference type="InterPro" id="IPR010644">
    <property type="entry name" value="ChdC/CLD"/>
</dbReference>
<dbReference type="HAMAP" id="MF_02244">
    <property type="entry name" value="Coproheme_decarbox_2"/>
    <property type="match status" value="1"/>
</dbReference>
<dbReference type="GO" id="GO:0006785">
    <property type="term" value="P:heme B biosynthetic process"/>
    <property type="evidence" value="ECO:0007669"/>
    <property type="project" value="UniProtKB-UniRule"/>
</dbReference>
<evidence type="ECO:0000256" key="5">
    <source>
        <dbReference type="ARBA" id="ARBA00029882"/>
    </source>
</evidence>
<dbReference type="EMBL" id="PDJE01000001">
    <property type="protein sequence ID" value="PFG29491.1"/>
    <property type="molecule type" value="Genomic_DNA"/>
</dbReference>
<evidence type="ECO:0000313" key="11">
    <source>
        <dbReference type="EMBL" id="PFG29491.1"/>
    </source>
</evidence>
<keyword evidence="2 9" id="KW-0349">Heme</keyword>
<comment type="caution">
    <text evidence="11">The sequence shown here is derived from an EMBL/GenBank/DDBJ whole genome shotgun (WGS) entry which is preliminary data.</text>
</comment>
<evidence type="ECO:0000256" key="10">
    <source>
        <dbReference type="SAM" id="MobiDB-lite"/>
    </source>
</evidence>
<accession>A0A2A9DSZ6</accession>
<dbReference type="PANTHER" id="PTHR36843:SF1">
    <property type="entry name" value="COPROHEME DECARBOXYLASE"/>
    <property type="match status" value="1"/>
</dbReference>
<evidence type="ECO:0000256" key="9">
    <source>
        <dbReference type="HAMAP-Rule" id="MF_02244"/>
    </source>
</evidence>
<evidence type="ECO:0000256" key="7">
    <source>
        <dbReference type="ARBA" id="ARBA00049896"/>
    </source>
</evidence>
<comment type="similarity">
    <text evidence="9">Belongs to the ChdC family. Type 2 subfamily.</text>
</comment>
<sequence length="247" mass="27521">MESMTAPASQKASSNPHDASTSAQEDLPLSGFTLWAVFRRNPDSPVTVTDGSASELDDAVATAADLGVTIRGFYDVSGFKADADLMVWLHGDRAEDIQAALRVLRRTGLIAPLLPTWNAMACHRDAEFNKRHVPGFLKGLAPKDWIVVYPFVRSYDWYLLPDEDRSKMLADHGRKGAAFRGAIANTVAAFALGDYEWVLPIESDELTELVDMMRELRYTQARMHVREEVPFYTGRRIETSEIAEVLS</sequence>
<dbReference type="Gene3D" id="3.30.70.1030">
    <property type="entry name" value="Apc35880, domain 1"/>
    <property type="match status" value="1"/>
</dbReference>
<evidence type="ECO:0000313" key="12">
    <source>
        <dbReference type="Proteomes" id="UP000221369"/>
    </source>
</evidence>
<reference evidence="11 12" key="1">
    <citation type="submission" date="2017-10" db="EMBL/GenBank/DDBJ databases">
        <title>Sequencing the genomes of 1000 actinobacteria strains.</title>
        <authorList>
            <person name="Klenk H.-P."/>
        </authorList>
    </citation>
    <scope>NUCLEOTIDE SEQUENCE [LARGE SCALE GENOMIC DNA]</scope>
    <source>
        <strain evidence="11 12">DSM 21798</strain>
    </source>
</reference>
<evidence type="ECO:0000256" key="2">
    <source>
        <dbReference type="ARBA" id="ARBA00022617"/>
    </source>
</evidence>
<keyword evidence="3 9" id="KW-0479">Metal-binding</keyword>
<dbReference type="SUPFAM" id="SSF54909">
    <property type="entry name" value="Dimeric alpha+beta barrel"/>
    <property type="match status" value="1"/>
</dbReference>
<evidence type="ECO:0000256" key="1">
    <source>
        <dbReference type="ARBA" id="ARBA00014413"/>
    </source>
</evidence>
<dbReference type="Pfam" id="PF06778">
    <property type="entry name" value="Chlor_dismutase"/>
    <property type="match status" value="1"/>
</dbReference>
<comment type="pathway">
    <text evidence="9">Porphyrin-containing compound metabolism; protoheme biosynthesis.</text>
</comment>
<protein>
    <recommendedName>
        <fullName evidence="1 9">Coproheme decarboxylase</fullName>
        <ecNumber evidence="8 9">1.3.98.5</ecNumber>
    </recommendedName>
    <alternativeName>
        <fullName evidence="5 9">Coproheme III oxidative decarboxylase</fullName>
    </alternativeName>
    <alternativeName>
        <fullName evidence="6 9">Hydrogen peroxide-dependent heme synthase</fullName>
    </alternativeName>
</protein>
<dbReference type="InterPro" id="IPR011008">
    <property type="entry name" value="Dimeric_a/b-barrel"/>
</dbReference>
<gene>
    <name evidence="9" type="primary">chdC</name>
    <name evidence="11" type="ORF">ATJ78_0397</name>
</gene>
<comment type="catalytic activity">
    <reaction evidence="7">
        <text>Fe-coproporphyrin III + 2 H2O2 + 2 H(+) = heme b + 2 CO2 + 4 H2O</text>
        <dbReference type="Rhea" id="RHEA:56516"/>
        <dbReference type="ChEBI" id="CHEBI:15377"/>
        <dbReference type="ChEBI" id="CHEBI:15378"/>
        <dbReference type="ChEBI" id="CHEBI:16240"/>
        <dbReference type="ChEBI" id="CHEBI:16526"/>
        <dbReference type="ChEBI" id="CHEBI:60344"/>
        <dbReference type="ChEBI" id="CHEBI:68438"/>
        <dbReference type="EC" id="1.3.98.5"/>
    </reaction>
    <physiologicalReaction direction="left-to-right" evidence="7">
        <dbReference type="Rhea" id="RHEA:56517"/>
    </physiologicalReaction>
</comment>
<keyword evidence="9" id="KW-0350">Heme biosynthesis</keyword>
<evidence type="ECO:0000256" key="6">
    <source>
        <dbReference type="ARBA" id="ARBA00030236"/>
    </source>
</evidence>
<comment type="catalytic activity">
    <reaction evidence="9">
        <text>Fe-coproporphyrin III + H2O2 + H(+) = harderoheme III + CO2 + 2 H2O</text>
        <dbReference type="Rhea" id="RHEA:57940"/>
        <dbReference type="ChEBI" id="CHEBI:15377"/>
        <dbReference type="ChEBI" id="CHEBI:15378"/>
        <dbReference type="ChEBI" id="CHEBI:16240"/>
        <dbReference type="ChEBI" id="CHEBI:16526"/>
        <dbReference type="ChEBI" id="CHEBI:68438"/>
        <dbReference type="ChEBI" id="CHEBI:142463"/>
    </reaction>
</comment>
<evidence type="ECO:0000256" key="8">
    <source>
        <dbReference type="ARBA" id="ARBA00050019"/>
    </source>
</evidence>
<proteinExistence type="inferred from homology"/>
<name>A0A2A9DSZ6_9MICO</name>
<feature type="region of interest" description="Disordered" evidence="10">
    <location>
        <begin position="1"/>
        <end position="24"/>
    </location>
</feature>
<evidence type="ECO:0000256" key="4">
    <source>
        <dbReference type="ARBA" id="ARBA00023004"/>
    </source>
</evidence>
<dbReference type="Proteomes" id="UP000221369">
    <property type="component" value="Unassembled WGS sequence"/>
</dbReference>
<dbReference type="NCBIfam" id="NF042928">
    <property type="entry name" value="HemQ_actino"/>
    <property type="match status" value="1"/>
</dbReference>
<comment type="function">
    <text evidence="9">Involved in coproporphyrin-dependent heme b biosynthesis. Catalyzes the decarboxylation of Fe-coproporphyrin III (coproheme) to heme b (protoheme IX), the last step of the pathway. The reaction occurs in a stepwise manner with a three-propionate intermediate.</text>
</comment>
<dbReference type="GO" id="GO:0020037">
    <property type="term" value="F:heme binding"/>
    <property type="evidence" value="ECO:0007669"/>
    <property type="project" value="InterPro"/>
</dbReference>